<dbReference type="GO" id="GO:0016787">
    <property type="term" value="F:hydrolase activity"/>
    <property type="evidence" value="ECO:0007669"/>
    <property type="project" value="UniProtKB-KW"/>
</dbReference>
<reference evidence="7" key="1">
    <citation type="submission" date="2021-02" db="EMBL/GenBank/DDBJ databases">
        <authorList>
            <person name="Nowell W R."/>
        </authorList>
    </citation>
    <scope>NUCLEOTIDE SEQUENCE</scope>
</reference>
<feature type="domain" description="Helicase XPB/Ssl2 N-terminal" evidence="6">
    <location>
        <begin position="91"/>
        <end position="216"/>
    </location>
</feature>
<feature type="region of interest" description="Disordered" evidence="5">
    <location>
        <begin position="1"/>
        <end position="36"/>
    </location>
</feature>
<accession>A0A819LVS4</accession>
<keyword evidence="2" id="KW-0378">Hydrolase</keyword>
<keyword evidence="4" id="KW-0067">ATP-binding</keyword>
<dbReference type="AlphaFoldDB" id="A0A819LVS4"/>
<dbReference type="InterPro" id="IPR050615">
    <property type="entry name" value="ATP-dep_DNA_Helicase"/>
</dbReference>
<dbReference type="NCBIfam" id="TIGR00603">
    <property type="entry name" value="rad25"/>
    <property type="match status" value="1"/>
</dbReference>
<dbReference type="EMBL" id="CAJOBD010003841">
    <property type="protein sequence ID" value="CAF3968438.1"/>
    <property type="molecule type" value="Genomic_DNA"/>
</dbReference>
<evidence type="ECO:0000256" key="1">
    <source>
        <dbReference type="ARBA" id="ARBA00022741"/>
    </source>
</evidence>
<evidence type="ECO:0000256" key="5">
    <source>
        <dbReference type="SAM" id="MobiDB-lite"/>
    </source>
</evidence>
<evidence type="ECO:0000259" key="6">
    <source>
        <dbReference type="Pfam" id="PF13625"/>
    </source>
</evidence>
<dbReference type="GO" id="GO:0005675">
    <property type="term" value="C:transcription factor TFIIH holo complex"/>
    <property type="evidence" value="ECO:0007669"/>
    <property type="project" value="TreeGrafter"/>
</dbReference>
<evidence type="ECO:0000256" key="3">
    <source>
        <dbReference type="ARBA" id="ARBA00022806"/>
    </source>
</evidence>
<evidence type="ECO:0000313" key="8">
    <source>
        <dbReference type="Proteomes" id="UP000663836"/>
    </source>
</evidence>
<dbReference type="GO" id="GO:0043138">
    <property type="term" value="F:3'-5' DNA helicase activity"/>
    <property type="evidence" value="ECO:0007669"/>
    <property type="project" value="TreeGrafter"/>
</dbReference>
<dbReference type="PRINTS" id="PR00851">
    <property type="entry name" value="XRODRMPGMNTB"/>
</dbReference>
<dbReference type="GO" id="GO:0000112">
    <property type="term" value="C:nucleotide-excision repair factor 3 complex"/>
    <property type="evidence" value="ECO:0007669"/>
    <property type="project" value="TreeGrafter"/>
</dbReference>
<feature type="non-terminal residue" evidence="7">
    <location>
        <position position="1"/>
    </location>
</feature>
<name>A0A819LVS4_9BILA</name>
<evidence type="ECO:0000256" key="4">
    <source>
        <dbReference type="ARBA" id="ARBA00022840"/>
    </source>
</evidence>
<keyword evidence="3" id="KW-0347">Helicase</keyword>
<protein>
    <recommendedName>
        <fullName evidence="6">Helicase XPB/Ssl2 N-terminal domain-containing protein</fullName>
    </recommendedName>
</protein>
<sequence>MSKRPAPKDSSGRITKLLKSIDNNGKDENFDDDETNEETFIPKAASRRLEDSIDVEDDDLYRSSAIGITTQGLKDFRSEMELKIDHENRPLWVTPDGHIFLESFSAVYKHAHDFLIAIAEPVCRPEYIHEYKLSAYSLYAAVSVGLQTKDIIEYLQRLSKTTIPNSIIEFIQLCTLSYAKVKLVLKHNRYFVESAYPDVLKNLLQDSQIQECRLVATENNLDTNTITEKPRLIIPGTTAASTNTTTDNSTATNEQVPDDIRRLYEKIDRDEEDLEDLKIVSFEIIQNKIELLRKRCQELEHPLLEEYDFRHDTNLKNLNIELRPNAILRPYQEKSLRKMFGN</sequence>
<dbReference type="Pfam" id="PF13625">
    <property type="entry name" value="Helicase_C_3"/>
    <property type="match status" value="1"/>
</dbReference>
<evidence type="ECO:0000256" key="2">
    <source>
        <dbReference type="ARBA" id="ARBA00022801"/>
    </source>
</evidence>
<dbReference type="InterPro" id="IPR001161">
    <property type="entry name" value="XPB/Ssl2"/>
</dbReference>
<organism evidence="7 8">
    <name type="scientific">Rotaria sordida</name>
    <dbReference type="NCBI Taxonomy" id="392033"/>
    <lineage>
        <taxon>Eukaryota</taxon>
        <taxon>Metazoa</taxon>
        <taxon>Spiralia</taxon>
        <taxon>Gnathifera</taxon>
        <taxon>Rotifera</taxon>
        <taxon>Eurotatoria</taxon>
        <taxon>Bdelloidea</taxon>
        <taxon>Philodinida</taxon>
        <taxon>Philodinidae</taxon>
        <taxon>Rotaria</taxon>
    </lineage>
</organism>
<evidence type="ECO:0000313" key="7">
    <source>
        <dbReference type="EMBL" id="CAF3968438.1"/>
    </source>
</evidence>
<comment type="caution">
    <text evidence="7">The sequence shown here is derived from an EMBL/GenBank/DDBJ whole genome shotgun (WGS) entry which is preliminary data.</text>
</comment>
<dbReference type="PANTHER" id="PTHR11274:SF0">
    <property type="entry name" value="GENERAL TRANSCRIPTION AND DNA REPAIR FACTOR IIH HELICASE SUBUNIT XPB"/>
    <property type="match status" value="1"/>
</dbReference>
<dbReference type="GO" id="GO:0006367">
    <property type="term" value="P:transcription initiation at RNA polymerase II promoter"/>
    <property type="evidence" value="ECO:0007669"/>
    <property type="project" value="InterPro"/>
</dbReference>
<dbReference type="InterPro" id="IPR032830">
    <property type="entry name" value="XPB/Ssl2_N"/>
</dbReference>
<dbReference type="PANTHER" id="PTHR11274">
    <property type="entry name" value="RAD25/XP-B DNA REPAIR HELICASE"/>
    <property type="match status" value="1"/>
</dbReference>
<dbReference type="Proteomes" id="UP000663836">
    <property type="component" value="Unassembled WGS sequence"/>
</dbReference>
<dbReference type="GO" id="GO:0097550">
    <property type="term" value="C:transcription preinitiation complex"/>
    <property type="evidence" value="ECO:0007669"/>
    <property type="project" value="TreeGrafter"/>
</dbReference>
<proteinExistence type="predicted"/>
<gene>
    <name evidence="7" type="ORF">JBS370_LOCUS24491</name>
</gene>
<dbReference type="GO" id="GO:0006289">
    <property type="term" value="P:nucleotide-excision repair"/>
    <property type="evidence" value="ECO:0007669"/>
    <property type="project" value="InterPro"/>
</dbReference>
<dbReference type="GO" id="GO:0005524">
    <property type="term" value="F:ATP binding"/>
    <property type="evidence" value="ECO:0007669"/>
    <property type="project" value="UniProtKB-KW"/>
</dbReference>
<feature type="compositionally biased region" description="Basic and acidic residues" evidence="5">
    <location>
        <begin position="1"/>
        <end position="11"/>
    </location>
</feature>
<keyword evidence="1" id="KW-0547">Nucleotide-binding</keyword>